<dbReference type="PANTHER" id="PTHR43213:SF5">
    <property type="entry name" value="BIFUNCTIONAL DTTP_UTP PYROPHOSPHATASE_METHYLTRANSFERASE PROTEIN-RELATED"/>
    <property type="match status" value="1"/>
</dbReference>
<feature type="site" description="Important for substrate specificity" evidence="3">
    <location>
        <position position="15"/>
    </location>
</feature>
<feature type="active site" description="Proton acceptor" evidence="3">
    <location>
        <position position="69"/>
    </location>
</feature>
<dbReference type="GO" id="GO:0036218">
    <property type="term" value="F:dTTP diphosphatase activity"/>
    <property type="evidence" value="ECO:0007669"/>
    <property type="project" value="RHEA"/>
</dbReference>
<dbReference type="AlphaFoldDB" id="A0A0V8GJI6"/>
<feature type="site" description="Important for substrate specificity" evidence="3">
    <location>
        <position position="70"/>
    </location>
</feature>
<keyword evidence="2 3" id="KW-0378">Hydrolase</keyword>
<dbReference type="GO" id="GO:0005737">
    <property type="term" value="C:cytoplasm"/>
    <property type="evidence" value="ECO:0007669"/>
    <property type="project" value="UniProtKB-SubCell"/>
</dbReference>
<evidence type="ECO:0000256" key="2">
    <source>
        <dbReference type="ARBA" id="ARBA00022801"/>
    </source>
</evidence>
<dbReference type="Pfam" id="PF02545">
    <property type="entry name" value="Maf"/>
    <property type="match status" value="1"/>
</dbReference>
<dbReference type="HAMAP" id="MF_00528">
    <property type="entry name" value="Maf"/>
    <property type="match status" value="1"/>
</dbReference>
<dbReference type="Gene3D" id="3.90.950.10">
    <property type="match status" value="1"/>
</dbReference>
<evidence type="ECO:0000256" key="3">
    <source>
        <dbReference type="HAMAP-Rule" id="MF_00528"/>
    </source>
</evidence>
<comment type="caution">
    <text evidence="3">Lacks conserved residue(s) required for the propagation of feature annotation.</text>
</comment>
<accession>A0A0V8GJI6</accession>
<dbReference type="SUPFAM" id="SSF52972">
    <property type="entry name" value="ITPase-like"/>
    <property type="match status" value="1"/>
</dbReference>
<evidence type="ECO:0000313" key="5">
    <source>
        <dbReference type="Proteomes" id="UP000053797"/>
    </source>
</evidence>
<evidence type="ECO:0000313" key="4">
    <source>
        <dbReference type="EMBL" id="KSU50418.1"/>
    </source>
</evidence>
<evidence type="ECO:0000256" key="1">
    <source>
        <dbReference type="ARBA" id="ARBA00001968"/>
    </source>
</evidence>
<dbReference type="NCBIfam" id="TIGR00172">
    <property type="entry name" value="maf"/>
    <property type="match status" value="1"/>
</dbReference>
<dbReference type="RefSeq" id="WP_035396637.1">
    <property type="nucleotide sequence ID" value="NZ_FMYN01000001.1"/>
</dbReference>
<reference evidence="4 5" key="1">
    <citation type="journal article" date="2015" name="Int. J. Syst. Evol. Microbiol.">
        <title>Exiguobacterium enclense sp. nov., isolated from sediment.</title>
        <authorList>
            <person name="Dastager S.G."/>
            <person name="Mawlankar R."/>
            <person name="Sonalkar V.V."/>
            <person name="Thorat M.N."/>
            <person name="Mual P."/>
            <person name="Verma A."/>
            <person name="Krishnamurthi S."/>
            <person name="Tang S.K."/>
            <person name="Li W.J."/>
        </authorList>
    </citation>
    <scope>NUCLEOTIDE SEQUENCE [LARGE SCALE GENOMIC DNA]</scope>
    <source>
        <strain evidence="4 5">NIO-1109</strain>
    </source>
</reference>
<dbReference type="InterPro" id="IPR029001">
    <property type="entry name" value="ITPase-like_fam"/>
</dbReference>
<comment type="catalytic activity">
    <reaction evidence="3">
        <text>UTP + H2O = UMP + diphosphate + H(+)</text>
        <dbReference type="Rhea" id="RHEA:29395"/>
        <dbReference type="ChEBI" id="CHEBI:15377"/>
        <dbReference type="ChEBI" id="CHEBI:15378"/>
        <dbReference type="ChEBI" id="CHEBI:33019"/>
        <dbReference type="ChEBI" id="CHEBI:46398"/>
        <dbReference type="ChEBI" id="CHEBI:57865"/>
        <dbReference type="EC" id="3.6.1.9"/>
    </reaction>
</comment>
<dbReference type="EMBL" id="LNQL01000001">
    <property type="protein sequence ID" value="KSU50418.1"/>
    <property type="molecule type" value="Genomic_DNA"/>
</dbReference>
<name>A0A0V8GJI6_9BACL</name>
<protein>
    <recommendedName>
        <fullName evidence="3">dTTP/UTP pyrophosphatase</fullName>
        <shortName evidence="3">dTTPase/UTPase</shortName>
        <ecNumber evidence="3">3.6.1.9</ecNumber>
    </recommendedName>
    <alternativeName>
        <fullName evidence="3">Nucleoside triphosphate pyrophosphatase</fullName>
    </alternativeName>
    <alternativeName>
        <fullName evidence="3">Nucleotide pyrophosphatase</fullName>
        <shortName evidence="3">Nucleotide PPase</shortName>
    </alternativeName>
</protein>
<proteinExistence type="inferred from homology"/>
<feature type="site" description="Important for substrate specificity" evidence="3">
    <location>
        <position position="152"/>
    </location>
</feature>
<comment type="caution">
    <text evidence="4">The sequence shown here is derived from an EMBL/GenBank/DDBJ whole genome shotgun (WGS) entry which is preliminary data.</text>
</comment>
<comment type="similarity">
    <text evidence="3">Belongs to the Maf family. YhdE subfamily.</text>
</comment>
<dbReference type="CDD" id="cd00555">
    <property type="entry name" value="Maf"/>
    <property type="match status" value="1"/>
</dbReference>
<dbReference type="OrthoDB" id="9807767at2"/>
<comment type="function">
    <text evidence="3">Nucleoside triphosphate pyrophosphatase that hydrolyzes dTTP and UTP. May have a dual role in cell division arrest and in preventing the incorporation of modified nucleotides into cellular nucleic acids.</text>
</comment>
<dbReference type="Proteomes" id="UP000053797">
    <property type="component" value="Unassembled WGS sequence"/>
</dbReference>
<keyword evidence="3" id="KW-0546">Nucleotide metabolism</keyword>
<keyword evidence="3" id="KW-0963">Cytoplasm</keyword>
<sequence length="191" mass="21034">MVTQPHLILASASPRRTELLKQIGIPHEVVPANVVEEAPFPMSPHEYVRYLSQKKARAITIDGVILAADTVVAIDDMILEKPANSSEARAMLARLSGRAHEVVTGVTIRFGEKEETFDVTTHVRFGALLNEWIEGYIATNEPYDKAGGYGIQAMGGLFVEAIEGDYYNVVGLPIHEITKRLASFKIKPMFA</sequence>
<dbReference type="PIRSF" id="PIRSF006305">
    <property type="entry name" value="Maf"/>
    <property type="match status" value="1"/>
</dbReference>
<dbReference type="GO" id="GO:0036221">
    <property type="term" value="F:UTP diphosphatase activity"/>
    <property type="evidence" value="ECO:0007669"/>
    <property type="project" value="RHEA"/>
</dbReference>
<comment type="cofactor">
    <cofactor evidence="1 3">
        <name>a divalent metal cation</name>
        <dbReference type="ChEBI" id="CHEBI:60240"/>
    </cofactor>
</comment>
<gene>
    <name evidence="4" type="ORF">AS033_03280</name>
</gene>
<dbReference type="GO" id="GO:0009117">
    <property type="term" value="P:nucleotide metabolic process"/>
    <property type="evidence" value="ECO:0007669"/>
    <property type="project" value="UniProtKB-KW"/>
</dbReference>
<comment type="subcellular location">
    <subcellularLocation>
        <location evidence="3">Cytoplasm</location>
    </subcellularLocation>
</comment>
<dbReference type="PANTHER" id="PTHR43213">
    <property type="entry name" value="BIFUNCTIONAL DTTP/UTP PYROPHOSPHATASE/METHYLTRANSFERASE PROTEIN-RELATED"/>
    <property type="match status" value="1"/>
</dbReference>
<organism evidence="4 5">
    <name type="scientific">Exiguobacterium indicum</name>
    <dbReference type="NCBI Taxonomy" id="296995"/>
    <lineage>
        <taxon>Bacteria</taxon>
        <taxon>Bacillati</taxon>
        <taxon>Bacillota</taxon>
        <taxon>Bacilli</taxon>
        <taxon>Bacillales</taxon>
        <taxon>Bacillales Family XII. Incertae Sedis</taxon>
        <taxon>Exiguobacterium</taxon>
    </lineage>
</organism>
<dbReference type="InterPro" id="IPR003697">
    <property type="entry name" value="Maf-like"/>
</dbReference>
<dbReference type="EC" id="3.6.1.9" evidence="3"/>
<comment type="catalytic activity">
    <reaction evidence="3">
        <text>dTTP + H2O = dTMP + diphosphate + H(+)</text>
        <dbReference type="Rhea" id="RHEA:28534"/>
        <dbReference type="ChEBI" id="CHEBI:15377"/>
        <dbReference type="ChEBI" id="CHEBI:15378"/>
        <dbReference type="ChEBI" id="CHEBI:33019"/>
        <dbReference type="ChEBI" id="CHEBI:37568"/>
        <dbReference type="ChEBI" id="CHEBI:63528"/>
        <dbReference type="EC" id="3.6.1.9"/>
    </reaction>
</comment>